<proteinExistence type="predicted"/>
<dbReference type="PANTHER" id="PTHR37299:SF1">
    <property type="entry name" value="STAGE 0 SPORULATION PROTEIN A HOMOLOG"/>
    <property type="match status" value="1"/>
</dbReference>
<dbReference type="RefSeq" id="WP_091508854.1">
    <property type="nucleotide sequence ID" value="NZ_FOLE01000002.1"/>
</dbReference>
<feature type="transmembrane region" description="Helical" evidence="1">
    <location>
        <begin position="12"/>
        <end position="29"/>
    </location>
</feature>
<dbReference type="EMBL" id="FOLE01000002">
    <property type="protein sequence ID" value="SFC03148.1"/>
    <property type="molecule type" value="Genomic_DNA"/>
</dbReference>
<dbReference type="InterPro" id="IPR007492">
    <property type="entry name" value="LytTR_DNA-bd_dom"/>
</dbReference>
<feature type="domain" description="HTH LytTR-type" evidence="2">
    <location>
        <begin position="167"/>
        <end position="273"/>
    </location>
</feature>
<dbReference type="PROSITE" id="PS50930">
    <property type="entry name" value="HTH_LYTTR"/>
    <property type="match status" value="1"/>
</dbReference>
<keyword evidence="1" id="KW-0812">Transmembrane</keyword>
<dbReference type="SMART" id="SM00850">
    <property type="entry name" value="LytTR"/>
    <property type="match status" value="1"/>
</dbReference>
<keyword evidence="1" id="KW-0472">Membrane</keyword>
<dbReference type="Proteomes" id="UP000199514">
    <property type="component" value="Unassembled WGS sequence"/>
</dbReference>
<sequence length="273" mass="32180">MSNPRPIIYKERILWLIFYPLASLSFIFFANDNPFLQLIRLPSFITDIFFSLLVTFSAGIYIRWVTLYLDKKYPWLEYFKKRAWLQCLNGILLPLFVAMTLEVVYLKLIDIPLASSSILYLELPLAFLLLSLSNSYYVASYLFRHQKVEIITIEKAVPANEKELVYLVVQKGFNELKIDIADCAFIKSSEKLLWLYTFNHDIYRLDGTLDEWEKKFPGIFFRINRQFLASARAIEAVTTTETRKLKVDFVIPLEESIYVSKANSANFRKWWKQ</sequence>
<evidence type="ECO:0000256" key="1">
    <source>
        <dbReference type="SAM" id="Phobius"/>
    </source>
</evidence>
<feature type="transmembrane region" description="Helical" evidence="1">
    <location>
        <begin position="41"/>
        <end position="62"/>
    </location>
</feature>
<gene>
    <name evidence="3" type="ORF">SAMN05421780_102333</name>
</gene>
<dbReference type="GO" id="GO:0003677">
    <property type="term" value="F:DNA binding"/>
    <property type="evidence" value="ECO:0007669"/>
    <property type="project" value="UniProtKB-KW"/>
</dbReference>
<evidence type="ECO:0000313" key="3">
    <source>
        <dbReference type="EMBL" id="SFC03148.1"/>
    </source>
</evidence>
<feature type="transmembrane region" description="Helical" evidence="1">
    <location>
        <begin position="83"/>
        <end position="106"/>
    </location>
</feature>
<protein>
    <submittedName>
        <fullName evidence="3">LytTr DNA-binding domain-containing protein</fullName>
    </submittedName>
</protein>
<dbReference type="PANTHER" id="PTHR37299">
    <property type="entry name" value="TRANSCRIPTIONAL REGULATOR-RELATED"/>
    <property type="match status" value="1"/>
</dbReference>
<dbReference type="STRING" id="927664.SAMN05421780_102333"/>
<reference evidence="3 4" key="1">
    <citation type="submission" date="2016-10" db="EMBL/GenBank/DDBJ databases">
        <authorList>
            <person name="de Groot N.N."/>
        </authorList>
    </citation>
    <scope>NUCLEOTIDE SEQUENCE [LARGE SCALE GENOMIC DNA]</scope>
    <source>
        <strain evidence="3 4">DSM 6793</strain>
    </source>
</reference>
<dbReference type="OrthoDB" id="944028at2"/>
<name>A0A1I1G000_9BACT</name>
<keyword evidence="1" id="KW-1133">Transmembrane helix</keyword>
<evidence type="ECO:0000313" key="4">
    <source>
        <dbReference type="Proteomes" id="UP000199514"/>
    </source>
</evidence>
<dbReference type="Pfam" id="PF04397">
    <property type="entry name" value="LytTR"/>
    <property type="match status" value="1"/>
</dbReference>
<organism evidence="3 4">
    <name type="scientific">Flexibacter flexilis DSM 6793</name>
    <dbReference type="NCBI Taxonomy" id="927664"/>
    <lineage>
        <taxon>Bacteria</taxon>
        <taxon>Pseudomonadati</taxon>
        <taxon>Bacteroidota</taxon>
        <taxon>Cytophagia</taxon>
        <taxon>Cytophagales</taxon>
        <taxon>Flexibacteraceae</taxon>
        <taxon>Flexibacter</taxon>
    </lineage>
</organism>
<accession>A0A1I1G000</accession>
<keyword evidence="3" id="KW-0238">DNA-binding</keyword>
<dbReference type="GO" id="GO:0000156">
    <property type="term" value="F:phosphorelay response regulator activity"/>
    <property type="evidence" value="ECO:0007669"/>
    <property type="project" value="InterPro"/>
</dbReference>
<dbReference type="Gene3D" id="2.40.50.1020">
    <property type="entry name" value="LytTr DNA-binding domain"/>
    <property type="match status" value="1"/>
</dbReference>
<keyword evidence="4" id="KW-1185">Reference proteome</keyword>
<dbReference type="AlphaFoldDB" id="A0A1I1G000"/>
<evidence type="ECO:0000259" key="2">
    <source>
        <dbReference type="PROSITE" id="PS50930"/>
    </source>
</evidence>
<feature type="transmembrane region" description="Helical" evidence="1">
    <location>
        <begin position="118"/>
        <end position="139"/>
    </location>
</feature>
<dbReference type="InterPro" id="IPR046947">
    <property type="entry name" value="LytR-like"/>
</dbReference>